<protein>
    <submittedName>
        <fullName evidence="4">Acetyltransferase (GNAT) family protein</fullName>
    </submittedName>
</protein>
<dbReference type="PANTHER" id="PTHR43877">
    <property type="entry name" value="AMINOALKYLPHOSPHONATE N-ACETYLTRANSFERASE-RELATED-RELATED"/>
    <property type="match status" value="1"/>
</dbReference>
<dbReference type="SUPFAM" id="SSF55729">
    <property type="entry name" value="Acyl-CoA N-acyltransferases (Nat)"/>
    <property type="match status" value="1"/>
</dbReference>
<dbReference type="InterPro" id="IPR016181">
    <property type="entry name" value="Acyl_CoA_acyltransferase"/>
</dbReference>
<sequence>MDSGTALEYRCADAWPALVDQPLGQWRLRAAGGFTGRANGALALGDPGMPVAAALVSAVEFARAQRIEPLAHVIAGSATERRIAEAGWVVATRAAGAESAVLVGELTELAKRARSTGQVGPDDPAGRAGVRAGVHADAPPGWWPLVVDTATPTPAQRHVLTTGRVGYGLLEIDGHAVGAVRGALVDGYLHVARLAVRPEHRRQGLARRLLAALAGWARERGATHYVLQVTPDNAPAVRLYESLGAAEHHRYRYWVPR</sequence>
<accession>A0AAE3GE15</accession>
<dbReference type="GO" id="GO:0016747">
    <property type="term" value="F:acyltransferase activity, transferring groups other than amino-acyl groups"/>
    <property type="evidence" value="ECO:0007669"/>
    <property type="project" value="InterPro"/>
</dbReference>
<proteinExistence type="predicted"/>
<dbReference type="EMBL" id="JAMTCK010000005">
    <property type="protein sequence ID" value="MCP2165624.1"/>
    <property type="molecule type" value="Genomic_DNA"/>
</dbReference>
<evidence type="ECO:0000259" key="3">
    <source>
        <dbReference type="PROSITE" id="PS51186"/>
    </source>
</evidence>
<evidence type="ECO:0000313" key="4">
    <source>
        <dbReference type="EMBL" id="MCP2165624.1"/>
    </source>
</evidence>
<reference evidence="4" key="1">
    <citation type="submission" date="2022-06" db="EMBL/GenBank/DDBJ databases">
        <title>Genomic Encyclopedia of Archaeal and Bacterial Type Strains, Phase II (KMG-II): from individual species to whole genera.</title>
        <authorList>
            <person name="Goeker M."/>
        </authorList>
    </citation>
    <scope>NUCLEOTIDE SEQUENCE</scope>
    <source>
        <strain evidence="4">DSM 43935</strain>
    </source>
</reference>
<name>A0AAE3GE15_9PSEU</name>
<comment type="caution">
    <text evidence="4">The sequence shown here is derived from an EMBL/GenBank/DDBJ whole genome shotgun (WGS) entry which is preliminary data.</text>
</comment>
<dbReference type="RefSeq" id="WP_253770599.1">
    <property type="nucleotide sequence ID" value="NZ_JAMTCK010000005.1"/>
</dbReference>
<dbReference type="InterPro" id="IPR000182">
    <property type="entry name" value="GNAT_dom"/>
</dbReference>
<keyword evidence="1" id="KW-0808">Transferase</keyword>
<keyword evidence="5" id="KW-1185">Reference proteome</keyword>
<dbReference type="InterPro" id="IPR050832">
    <property type="entry name" value="Bact_Acetyltransf"/>
</dbReference>
<evidence type="ECO:0000256" key="2">
    <source>
        <dbReference type="ARBA" id="ARBA00023315"/>
    </source>
</evidence>
<evidence type="ECO:0000313" key="5">
    <source>
        <dbReference type="Proteomes" id="UP001206128"/>
    </source>
</evidence>
<evidence type="ECO:0000256" key="1">
    <source>
        <dbReference type="ARBA" id="ARBA00022679"/>
    </source>
</evidence>
<dbReference type="Proteomes" id="UP001206128">
    <property type="component" value="Unassembled WGS sequence"/>
</dbReference>
<dbReference type="PROSITE" id="PS51186">
    <property type="entry name" value="GNAT"/>
    <property type="match status" value="1"/>
</dbReference>
<dbReference type="Gene3D" id="3.40.630.30">
    <property type="match status" value="1"/>
</dbReference>
<keyword evidence="2" id="KW-0012">Acyltransferase</keyword>
<dbReference type="Pfam" id="PF00583">
    <property type="entry name" value="Acetyltransf_1"/>
    <property type="match status" value="1"/>
</dbReference>
<dbReference type="AlphaFoldDB" id="A0AAE3GE15"/>
<feature type="domain" description="N-acetyltransferase" evidence="3">
    <location>
        <begin position="128"/>
        <end position="257"/>
    </location>
</feature>
<organism evidence="4 5">
    <name type="scientific">Goodfellowiella coeruleoviolacea</name>
    <dbReference type="NCBI Taxonomy" id="334858"/>
    <lineage>
        <taxon>Bacteria</taxon>
        <taxon>Bacillati</taxon>
        <taxon>Actinomycetota</taxon>
        <taxon>Actinomycetes</taxon>
        <taxon>Pseudonocardiales</taxon>
        <taxon>Pseudonocardiaceae</taxon>
        <taxon>Goodfellowiella</taxon>
    </lineage>
</organism>
<dbReference type="CDD" id="cd04301">
    <property type="entry name" value="NAT_SF"/>
    <property type="match status" value="1"/>
</dbReference>
<gene>
    <name evidence="4" type="ORF">LX83_002482</name>
</gene>